<dbReference type="RefSeq" id="WP_034777761.1">
    <property type="nucleotide sequence ID" value="NZ_CBCRWJ010000017.1"/>
</dbReference>
<dbReference type="Proteomes" id="UP001237592">
    <property type="component" value="Unassembled WGS sequence"/>
</dbReference>
<evidence type="ECO:0008006" key="4">
    <source>
        <dbReference type="Google" id="ProtNLM"/>
    </source>
</evidence>
<organism evidence="2 3">
    <name type="scientific">Janthinobacterium lividum</name>
    <dbReference type="NCBI Taxonomy" id="29581"/>
    <lineage>
        <taxon>Bacteria</taxon>
        <taxon>Pseudomonadati</taxon>
        <taxon>Pseudomonadota</taxon>
        <taxon>Betaproteobacteria</taxon>
        <taxon>Burkholderiales</taxon>
        <taxon>Oxalobacteraceae</taxon>
        <taxon>Janthinobacterium</taxon>
    </lineage>
</organism>
<name>A0ABU0Y236_9BURK</name>
<comment type="caution">
    <text evidence="2">The sequence shown here is derived from an EMBL/GenBank/DDBJ whole genome shotgun (WGS) entry which is preliminary data.</text>
</comment>
<accession>A0ABU0Y236</accession>
<protein>
    <recommendedName>
        <fullName evidence="4">DUF904 domain-containing protein</fullName>
    </recommendedName>
</protein>
<evidence type="ECO:0000313" key="3">
    <source>
        <dbReference type="Proteomes" id="UP001237592"/>
    </source>
</evidence>
<reference evidence="2 3" key="1">
    <citation type="submission" date="2023-08" db="EMBL/GenBank/DDBJ databases">
        <title>Draft genome sequence of Janthinobacterium lividum.</title>
        <authorList>
            <person name="Chun B.H."/>
            <person name="Lee Y."/>
        </authorList>
    </citation>
    <scope>NUCLEOTIDE SEQUENCE [LARGE SCALE GENOMIC DNA]</scope>
    <source>
        <strain evidence="2 3">AMJK</strain>
    </source>
</reference>
<keyword evidence="1" id="KW-0175">Coiled coil</keyword>
<dbReference type="EMBL" id="JAVFKP010000018">
    <property type="protein sequence ID" value="MDQ4629850.1"/>
    <property type="molecule type" value="Genomic_DNA"/>
</dbReference>
<keyword evidence="3" id="KW-1185">Reference proteome</keyword>
<feature type="coiled-coil region" evidence="1">
    <location>
        <begin position="10"/>
        <end position="44"/>
    </location>
</feature>
<sequence length="65" mass="7286">MDIQLINDRLAELKSNESAGQAQLQALQDEFNERKRQLQATLLRISGAIQVLEELRAEAAGEPRP</sequence>
<gene>
    <name evidence="2" type="ORF">RB624_28550</name>
</gene>
<evidence type="ECO:0000256" key="1">
    <source>
        <dbReference type="SAM" id="Coils"/>
    </source>
</evidence>
<proteinExistence type="predicted"/>
<evidence type="ECO:0000313" key="2">
    <source>
        <dbReference type="EMBL" id="MDQ4629850.1"/>
    </source>
</evidence>